<evidence type="ECO:0000256" key="9">
    <source>
        <dbReference type="ARBA" id="ARBA00022741"/>
    </source>
</evidence>
<evidence type="ECO:0000256" key="16">
    <source>
        <dbReference type="HAMAP-Rule" id="MF_01274"/>
    </source>
</evidence>
<comment type="similarity">
    <text evidence="14 16">Belongs to the type III pantothenate kinase family.</text>
</comment>
<dbReference type="GO" id="GO:0015937">
    <property type="term" value="P:coenzyme A biosynthetic process"/>
    <property type="evidence" value="ECO:0007669"/>
    <property type="project" value="UniProtKB-UniRule"/>
</dbReference>
<dbReference type="InterPro" id="IPR004619">
    <property type="entry name" value="Type_III_PanK"/>
</dbReference>
<feature type="binding site" evidence="16">
    <location>
        <position position="122"/>
    </location>
    <ligand>
        <name>K(+)</name>
        <dbReference type="ChEBI" id="CHEBI:29103"/>
    </ligand>
</feature>
<evidence type="ECO:0000256" key="4">
    <source>
        <dbReference type="ARBA" id="ARBA00005225"/>
    </source>
</evidence>
<name>A0A432VQ71_9GAMM</name>
<comment type="function">
    <text evidence="16">Catalyzes the phosphorylation of pantothenate (Pan), the first step in CoA biosynthesis.</text>
</comment>
<protein>
    <recommendedName>
        <fullName evidence="15 16">Type III pantothenate kinase</fullName>
        <ecNumber evidence="6 16">2.7.1.33</ecNumber>
    </recommendedName>
    <alternativeName>
        <fullName evidence="16">PanK-III</fullName>
    </alternativeName>
    <alternativeName>
        <fullName evidence="16">Pantothenic acid kinase</fullName>
    </alternativeName>
</protein>
<evidence type="ECO:0000256" key="3">
    <source>
        <dbReference type="ARBA" id="ARBA00004496"/>
    </source>
</evidence>
<dbReference type="EC" id="2.7.1.33" evidence="6 16"/>
<dbReference type="Gene3D" id="3.30.420.40">
    <property type="match status" value="2"/>
</dbReference>
<dbReference type="Proteomes" id="UP000288212">
    <property type="component" value="Unassembled WGS sequence"/>
</dbReference>
<comment type="subcellular location">
    <subcellularLocation>
        <location evidence="3 16">Cytoplasm</location>
    </subcellularLocation>
</comment>
<comment type="pathway">
    <text evidence="4 16">Cofactor biosynthesis; coenzyme A biosynthesis; CoA from (R)-pantothenate: step 1/5.</text>
</comment>
<reference evidence="17 18" key="1">
    <citation type="journal article" date="2011" name="Front. Microbiol.">
        <title>Genomic signatures of strain selection and enhancement in Bacillus atrophaeus var. globigii, a historical biowarfare simulant.</title>
        <authorList>
            <person name="Gibbons H.S."/>
            <person name="Broomall S.M."/>
            <person name="McNew L.A."/>
            <person name="Daligault H."/>
            <person name="Chapman C."/>
            <person name="Bruce D."/>
            <person name="Karavis M."/>
            <person name="Krepps M."/>
            <person name="McGregor P.A."/>
            <person name="Hong C."/>
            <person name="Park K.H."/>
            <person name="Akmal A."/>
            <person name="Feldman A."/>
            <person name="Lin J.S."/>
            <person name="Chang W.E."/>
            <person name="Higgs B.W."/>
            <person name="Demirev P."/>
            <person name="Lindquist J."/>
            <person name="Liem A."/>
            <person name="Fochler E."/>
            <person name="Read T.D."/>
            <person name="Tapia R."/>
            <person name="Johnson S."/>
            <person name="Bishop-Lilly K.A."/>
            <person name="Detter C."/>
            <person name="Han C."/>
            <person name="Sozhamannan S."/>
            <person name="Rosenzweig C.N."/>
            <person name="Skowronski E.W."/>
        </authorList>
    </citation>
    <scope>NUCLEOTIDE SEQUENCE [LARGE SCALE GENOMIC DNA]</scope>
    <source>
        <strain evidence="17 18">AK5</strain>
    </source>
</reference>
<feature type="binding site" evidence="16">
    <location>
        <begin position="13"/>
        <end position="20"/>
    </location>
    <ligand>
        <name>ATP</name>
        <dbReference type="ChEBI" id="CHEBI:30616"/>
    </ligand>
</feature>
<dbReference type="PANTHER" id="PTHR34265:SF1">
    <property type="entry name" value="TYPE III PANTOTHENATE KINASE"/>
    <property type="match status" value="1"/>
</dbReference>
<evidence type="ECO:0000256" key="15">
    <source>
        <dbReference type="ARBA" id="ARBA00040883"/>
    </source>
</evidence>
<dbReference type="NCBIfam" id="TIGR00671">
    <property type="entry name" value="baf"/>
    <property type="match status" value="1"/>
</dbReference>
<evidence type="ECO:0000313" key="18">
    <source>
        <dbReference type="Proteomes" id="UP000288212"/>
    </source>
</evidence>
<comment type="subunit">
    <text evidence="5 16">Homodimer.</text>
</comment>
<feature type="binding site" evidence="16">
    <location>
        <position position="176"/>
    </location>
    <ligand>
        <name>substrate</name>
    </ligand>
</feature>
<dbReference type="Pfam" id="PF03309">
    <property type="entry name" value="Pan_kinase"/>
    <property type="match status" value="1"/>
</dbReference>
<dbReference type="CDD" id="cd24015">
    <property type="entry name" value="ASKHA_NBD_PanK-III"/>
    <property type="match status" value="1"/>
</dbReference>
<proteinExistence type="inferred from homology"/>
<accession>A0A432VQ71</accession>
<evidence type="ECO:0000256" key="14">
    <source>
        <dbReference type="ARBA" id="ARBA00038036"/>
    </source>
</evidence>
<evidence type="ECO:0000256" key="8">
    <source>
        <dbReference type="ARBA" id="ARBA00022679"/>
    </source>
</evidence>
<dbReference type="UniPathway" id="UPA00241">
    <property type="reaction ID" value="UER00352"/>
</dbReference>
<dbReference type="InterPro" id="IPR043129">
    <property type="entry name" value="ATPase_NBD"/>
</dbReference>
<comment type="catalytic activity">
    <reaction evidence="1 16">
        <text>(R)-pantothenate + ATP = (R)-4'-phosphopantothenate + ADP + H(+)</text>
        <dbReference type="Rhea" id="RHEA:16373"/>
        <dbReference type="ChEBI" id="CHEBI:10986"/>
        <dbReference type="ChEBI" id="CHEBI:15378"/>
        <dbReference type="ChEBI" id="CHEBI:29032"/>
        <dbReference type="ChEBI" id="CHEBI:30616"/>
        <dbReference type="ChEBI" id="CHEBI:456216"/>
        <dbReference type="EC" id="2.7.1.33"/>
    </reaction>
</comment>
<keyword evidence="11 16" id="KW-0067">ATP-binding</keyword>
<organism evidence="17 18">
    <name type="scientific">Aliidiomarina haloalkalitolerans</name>
    <dbReference type="NCBI Taxonomy" id="859059"/>
    <lineage>
        <taxon>Bacteria</taxon>
        <taxon>Pseudomonadati</taxon>
        <taxon>Pseudomonadota</taxon>
        <taxon>Gammaproteobacteria</taxon>
        <taxon>Alteromonadales</taxon>
        <taxon>Idiomarinaceae</taxon>
        <taxon>Aliidiomarina</taxon>
    </lineage>
</organism>
<gene>
    <name evidence="16" type="primary">coaX</name>
    <name evidence="17" type="ORF">CWE06_10820</name>
</gene>
<evidence type="ECO:0000256" key="11">
    <source>
        <dbReference type="ARBA" id="ARBA00022840"/>
    </source>
</evidence>
<evidence type="ECO:0000256" key="7">
    <source>
        <dbReference type="ARBA" id="ARBA00022490"/>
    </source>
</evidence>
<dbReference type="PANTHER" id="PTHR34265">
    <property type="entry name" value="TYPE III PANTOTHENATE KINASE"/>
    <property type="match status" value="1"/>
</dbReference>
<keyword evidence="18" id="KW-1185">Reference proteome</keyword>
<evidence type="ECO:0000256" key="1">
    <source>
        <dbReference type="ARBA" id="ARBA00001206"/>
    </source>
</evidence>
<evidence type="ECO:0000256" key="13">
    <source>
        <dbReference type="ARBA" id="ARBA00022993"/>
    </source>
</evidence>
<evidence type="ECO:0000256" key="5">
    <source>
        <dbReference type="ARBA" id="ARBA00011738"/>
    </source>
</evidence>
<evidence type="ECO:0000313" key="17">
    <source>
        <dbReference type="EMBL" id="RUO18343.1"/>
    </source>
</evidence>
<dbReference type="GO" id="GO:0046872">
    <property type="term" value="F:metal ion binding"/>
    <property type="evidence" value="ECO:0007669"/>
    <property type="project" value="UniProtKB-KW"/>
</dbReference>
<comment type="cofactor">
    <cofactor evidence="2">
        <name>K(+)</name>
        <dbReference type="ChEBI" id="CHEBI:29103"/>
    </cofactor>
</comment>
<dbReference type="GO" id="GO:0004594">
    <property type="term" value="F:pantothenate kinase activity"/>
    <property type="evidence" value="ECO:0007669"/>
    <property type="project" value="UniProtKB-UniRule"/>
</dbReference>
<dbReference type="AlphaFoldDB" id="A0A432VQ71"/>
<keyword evidence="16" id="KW-0479">Metal-binding</keyword>
<evidence type="ECO:0000256" key="2">
    <source>
        <dbReference type="ARBA" id="ARBA00001958"/>
    </source>
</evidence>
<sequence>MGAKSVFATLLLEVGNTAWKVAAYRPHQQPEFLQRGYGFEALKAYLQQQVFADLALASVAASELTDNLRQFAQQQNKKLVIAETQAGFGIAHCYANPSTYGVDRWLTLLAARAAQTNAIIIDAGTAVTLDVMDDQGRHLGGWISPGFKLMQEALLQRSSKLRVATQAPSETLGTSTENAVYLGCQAALRGFVEQALQQSQPKLADTRTVVYLTGGDLDLIPEETFERFVYQVQRRPHLVLEGLSRWFEQRPE</sequence>
<dbReference type="SUPFAM" id="SSF53067">
    <property type="entry name" value="Actin-like ATPase domain"/>
    <property type="match status" value="2"/>
</dbReference>
<feature type="binding site" evidence="16">
    <location>
        <begin position="101"/>
        <end position="104"/>
    </location>
    <ligand>
        <name>substrate</name>
    </ligand>
</feature>
<keyword evidence="7 16" id="KW-0963">Cytoplasm</keyword>
<comment type="cofactor">
    <cofactor evidence="16">
        <name>NH4(+)</name>
        <dbReference type="ChEBI" id="CHEBI:28938"/>
    </cofactor>
    <cofactor evidence="16">
        <name>K(+)</name>
        <dbReference type="ChEBI" id="CHEBI:29103"/>
    </cofactor>
    <text evidence="16">A monovalent cation. Ammonium or potassium.</text>
</comment>
<dbReference type="GO" id="GO:0005524">
    <property type="term" value="F:ATP binding"/>
    <property type="evidence" value="ECO:0007669"/>
    <property type="project" value="UniProtKB-UniRule"/>
</dbReference>
<dbReference type="GO" id="GO:0005737">
    <property type="term" value="C:cytoplasm"/>
    <property type="evidence" value="ECO:0007669"/>
    <property type="project" value="UniProtKB-SubCell"/>
</dbReference>
<keyword evidence="9 16" id="KW-0547">Nucleotide-binding</keyword>
<keyword evidence="13 16" id="KW-0173">Coenzyme A biosynthesis</keyword>
<dbReference type="HAMAP" id="MF_01274">
    <property type="entry name" value="Pantothen_kinase_3"/>
    <property type="match status" value="1"/>
</dbReference>
<evidence type="ECO:0000256" key="6">
    <source>
        <dbReference type="ARBA" id="ARBA00012102"/>
    </source>
</evidence>
<keyword evidence="10 16" id="KW-0418">Kinase</keyword>
<evidence type="ECO:0000256" key="12">
    <source>
        <dbReference type="ARBA" id="ARBA00022958"/>
    </source>
</evidence>
<keyword evidence="12 16" id="KW-0630">Potassium</keyword>
<feature type="binding site" evidence="16">
    <location>
        <position position="94"/>
    </location>
    <ligand>
        <name>substrate</name>
    </ligand>
</feature>
<evidence type="ECO:0000256" key="10">
    <source>
        <dbReference type="ARBA" id="ARBA00022777"/>
    </source>
</evidence>
<feature type="binding site" evidence="16">
    <location>
        <position position="125"/>
    </location>
    <ligand>
        <name>ATP</name>
        <dbReference type="ChEBI" id="CHEBI:30616"/>
    </ligand>
</feature>
<feature type="active site" description="Proton acceptor" evidence="16">
    <location>
        <position position="103"/>
    </location>
</feature>
<comment type="caution">
    <text evidence="17">The sequence shown here is derived from an EMBL/GenBank/DDBJ whole genome shotgun (WGS) entry which is preliminary data.</text>
</comment>
<keyword evidence="8 16" id="KW-0808">Transferase</keyword>
<dbReference type="EMBL" id="PIPI01000009">
    <property type="protein sequence ID" value="RUO18343.1"/>
    <property type="molecule type" value="Genomic_DNA"/>
</dbReference>